<keyword evidence="1" id="KW-0472">Membrane</keyword>
<organism evidence="2 3">
    <name type="scientific">Nesterenkonia halobia</name>
    <dbReference type="NCBI Taxonomy" id="37922"/>
    <lineage>
        <taxon>Bacteria</taxon>
        <taxon>Bacillati</taxon>
        <taxon>Actinomycetota</taxon>
        <taxon>Actinomycetes</taxon>
        <taxon>Micrococcales</taxon>
        <taxon>Micrococcaceae</taxon>
        <taxon>Nesterenkonia</taxon>
    </lineage>
</organism>
<name>A0ABP6RBD7_9MICC</name>
<evidence type="ECO:0000256" key="1">
    <source>
        <dbReference type="SAM" id="Phobius"/>
    </source>
</evidence>
<keyword evidence="1" id="KW-0812">Transmembrane</keyword>
<keyword evidence="3" id="KW-1185">Reference proteome</keyword>
<proteinExistence type="predicted"/>
<feature type="transmembrane region" description="Helical" evidence="1">
    <location>
        <begin position="29"/>
        <end position="50"/>
    </location>
</feature>
<dbReference type="Proteomes" id="UP001501736">
    <property type="component" value="Unassembled WGS sequence"/>
</dbReference>
<gene>
    <name evidence="2" type="ORF">GCM10020260_07470</name>
</gene>
<accession>A0ABP6RBD7</accession>
<keyword evidence="1" id="KW-1133">Transmembrane helix</keyword>
<comment type="caution">
    <text evidence="2">The sequence shown here is derived from an EMBL/GenBank/DDBJ whole genome shotgun (WGS) entry which is preliminary data.</text>
</comment>
<dbReference type="EMBL" id="BAAAYG010000003">
    <property type="protein sequence ID" value="GAA3281649.1"/>
    <property type="molecule type" value="Genomic_DNA"/>
</dbReference>
<evidence type="ECO:0000313" key="2">
    <source>
        <dbReference type="EMBL" id="GAA3281649.1"/>
    </source>
</evidence>
<reference evidence="3" key="1">
    <citation type="journal article" date="2019" name="Int. J. Syst. Evol. Microbiol.">
        <title>The Global Catalogue of Microorganisms (GCM) 10K type strain sequencing project: providing services to taxonomists for standard genome sequencing and annotation.</title>
        <authorList>
            <consortium name="The Broad Institute Genomics Platform"/>
            <consortium name="The Broad Institute Genome Sequencing Center for Infectious Disease"/>
            <person name="Wu L."/>
            <person name="Ma J."/>
        </authorList>
    </citation>
    <scope>NUCLEOTIDE SEQUENCE [LARGE SCALE GENOMIC DNA]</scope>
    <source>
        <strain evidence="3">JCM 11483</strain>
    </source>
</reference>
<sequence>MIANRMIITVQARILPGEIRRRVRRTGRAGAGAVAAVSGAGAVVVVGGIVSTPSRSELSSGPSGLRG</sequence>
<protein>
    <submittedName>
        <fullName evidence="2">Uncharacterized protein</fullName>
    </submittedName>
</protein>
<evidence type="ECO:0000313" key="3">
    <source>
        <dbReference type="Proteomes" id="UP001501736"/>
    </source>
</evidence>